<dbReference type="InterPro" id="IPR056764">
    <property type="entry name" value="LbH_EIF2B3/5"/>
</dbReference>
<evidence type="ECO:0000256" key="10">
    <source>
        <dbReference type="SAM" id="MobiDB-lite"/>
    </source>
</evidence>
<feature type="domain" description="Nucleotidyl transferase" evidence="11">
    <location>
        <begin position="5"/>
        <end position="160"/>
    </location>
</feature>
<protein>
    <recommendedName>
        <fullName evidence="6">Translation initiation factor eIF2B subunit gamma</fullName>
    </recommendedName>
    <alternativeName>
        <fullName evidence="7">eIF2B GDP-GTP exchange factor subunit gamma</fullName>
    </alternativeName>
</protein>
<dbReference type="FunCoup" id="A5E176">
    <property type="interactions" value="525"/>
</dbReference>
<dbReference type="GO" id="GO:0002183">
    <property type="term" value="P:cytoplasmic translational initiation"/>
    <property type="evidence" value="ECO:0007669"/>
    <property type="project" value="TreeGrafter"/>
</dbReference>
<dbReference type="HOGENOM" id="CLU_016743_3_0_1"/>
<evidence type="ECO:0000256" key="6">
    <source>
        <dbReference type="ARBA" id="ARBA00044196"/>
    </source>
</evidence>
<dbReference type="eggNOG" id="KOG1462">
    <property type="taxonomic scope" value="Eukaryota"/>
</dbReference>
<evidence type="ECO:0000256" key="4">
    <source>
        <dbReference type="ARBA" id="ARBA00022540"/>
    </source>
</evidence>
<dbReference type="KEGG" id="lel:PVL30_002861"/>
<dbReference type="InterPro" id="IPR051960">
    <property type="entry name" value="eIF2B_gamma"/>
</dbReference>
<dbReference type="InterPro" id="IPR029044">
    <property type="entry name" value="Nucleotide-diphossugar_trans"/>
</dbReference>
<evidence type="ECO:0000256" key="3">
    <source>
        <dbReference type="ARBA" id="ARBA00022490"/>
    </source>
</evidence>
<dbReference type="InterPro" id="IPR005835">
    <property type="entry name" value="NTP_transferase_dom"/>
</dbReference>
<evidence type="ECO:0000313" key="14">
    <source>
        <dbReference type="Proteomes" id="UP000001996"/>
    </source>
</evidence>
<evidence type="ECO:0000256" key="2">
    <source>
        <dbReference type="ARBA" id="ARBA00007878"/>
    </source>
</evidence>
<evidence type="ECO:0000259" key="11">
    <source>
        <dbReference type="Pfam" id="PF00483"/>
    </source>
</evidence>
<dbReference type="SUPFAM" id="SSF53448">
    <property type="entry name" value="Nucleotide-diphospho-sugar transferases"/>
    <property type="match status" value="1"/>
</dbReference>
<dbReference type="Proteomes" id="UP000001996">
    <property type="component" value="Unassembled WGS sequence"/>
</dbReference>
<organism evidence="13 14">
    <name type="scientific">Lodderomyces elongisporus (strain ATCC 11503 / CBS 2605 / JCM 1781 / NBRC 1676 / NRRL YB-4239)</name>
    <name type="common">Yeast</name>
    <name type="synonym">Saccharomyces elongisporus</name>
    <dbReference type="NCBI Taxonomy" id="379508"/>
    <lineage>
        <taxon>Eukaryota</taxon>
        <taxon>Fungi</taxon>
        <taxon>Dikarya</taxon>
        <taxon>Ascomycota</taxon>
        <taxon>Saccharomycotina</taxon>
        <taxon>Pichiomycetes</taxon>
        <taxon>Debaryomycetaceae</taxon>
        <taxon>Candida/Lodderomyces clade</taxon>
        <taxon>Lodderomyces</taxon>
    </lineage>
</organism>
<comment type="similarity">
    <text evidence="2">Belongs to the eIF-2B gamma/epsilon subunits family.</text>
</comment>
<dbReference type="OMA" id="IRTQMCW"/>
<sequence>MEFTAVILCGNGKALFPFSETRSTGLPKALIPVANKSILTYVLDWCFTASFSKILVVTSQESSEQVQTEIDAFQNEKRLNLSLDLKDYDKSTTSNVSIDLMGITADHSGEAIYNICTESKYKIETQNFIILSCDFITNLPPQVLIEMFRNRPSNQLGITVAYRNQLDIEDKKLKVFPKKYTVYSDDSLMGSCLLDQYTKEDTDMSKVLLIRSKMCFTYPNSVISTKLLDSGIFMGSREIFDVLEKDSHKFSEAYFQKRDVNKVVRDLARRSWRHSESKETVGLLTIPNEALFYRVNNLPVWMEANRHFMKQQAMNGGRNQLQTQTQTQTQQQQSQQQSQQQIASKGKAVAHVGADSLVAESTQLGEKTNIKKSVVGSGCVIGKKVRINASLILDNVTIEDDVQLDNCIIGHNAIIHSKSKLTNSYVESTNEVVANTQSKGDTLLCLSLENLGSDVEDGEFALMSDSSSEESSSGSGSDDETSEEESEFEDEYTGNEDGLFDY</sequence>
<keyword evidence="4" id="KW-0396">Initiation factor</keyword>
<accession>A5E176</accession>
<dbReference type="STRING" id="379508.A5E176"/>
<gene>
    <name evidence="13" type="ORF">LELG_03363</name>
</gene>
<dbReference type="InParanoid" id="A5E176"/>
<dbReference type="GO" id="GO:0005085">
    <property type="term" value="F:guanyl-nucleotide exchange factor activity"/>
    <property type="evidence" value="ECO:0007669"/>
    <property type="project" value="EnsemblFungi"/>
</dbReference>
<dbReference type="Gene3D" id="3.90.550.10">
    <property type="entry name" value="Spore Coat Polysaccharide Biosynthesis Protein SpsA, Chain A"/>
    <property type="match status" value="1"/>
</dbReference>
<feature type="compositionally biased region" description="Low complexity" evidence="10">
    <location>
        <begin position="464"/>
        <end position="476"/>
    </location>
</feature>
<comment type="subunit">
    <text evidence="9">Component of the translation initiation factor 2B (eIF2B) complex which is a heterodecamer of two sets of five different subunits: alpha, beta, gamma, delta and epsilon. Subunits alpha, beta and delta comprise a regulatory subcomplex and subunits epsilon and gamma comprise a catalytic subcomplex. Within the complex, the hexameric regulatory complex resides at the center, with the two heterodimeric catalytic subcomplexes bound on opposite sides.</text>
</comment>
<dbReference type="OrthoDB" id="10250549at2759"/>
<feature type="compositionally biased region" description="Acidic residues" evidence="10">
    <location>
        <begin position="477"/>
        <end position="502"/>
    </location>
</feature>
<keyword evidence="5" id="KW-0648">Protein biosynthesis</keyword>
<evidence type="ECO:0000256" key="5">
    <source>
        <dbReference type="ARBA" id="ARBA00022917"/>
    </source>
</evidence>
<feature type="region of interest" description="Disordered" evidence="10">
    <location>
        <begin position="313"/>
        <end position="344"/>
    </location>
</feature>
<dbReference type="Pfam" id="PF00483">
    <property type="entry name" value="NTP_transferase"/>
    <property type="match status" value="1"/>
</dbReference>
<keyword evidence="14" id="KW-1185">Reference proteome</keyword>
<evidence type="ECO:0000256" key="7">
    <source>
        <dbReference type="ARBA" id="ARBA00044229"/>
    </source>
</evidence>
<dbReference type="PANTHER" id="PTHR45989:SF1">
    <property type="entry name" value="TRANSLATION INITIATION FACTOR EIF-2B SUBUNIT GAMMA"/>
    <property type="match status" value="1"/>
</dbReference>
<dbReference type="GO" id="GO:1903574">
    <property type="term" value="P:negative regulation of cellular response to amino acid starvation"/>
    <property type="evidence" value="ECO:0007669"/>
    <property type="project" value="EnsemblFungi"/>
</dbReference>
<dbReference type="Gene3D" id="2.160.10.10">
    <property type="entry name" value="Hexapeptide repeat proteins"/>
    <property type="match status" value="1"/>
</dbReference>
<dbReference type="GO" id="GO:0005851">
    <property type="term" value="C:eukaryotic translation initiation factor 2B complex"/>
    <property type="evidence" value="ECO:0007669"/>
    <property type="project" value="EnsemblFungi"/>
</dbReference>
<feature type="domain" description="EIF2B subunit epsilon/gamma LbH" evidence="12">
    <location>
        <begin position="349"/>
        <end position="435"/>
    </location>
</feature>
<dbReference type="GO" id="GO:0005829">
    <property type="term" value="C:cytosol"/>
    <property type="evidence" value="ECO:0007669"/>
    <property type="project" value="UniProtKB-SubCell"/>
</dbReference>
<reference evidence="13 14" key="1">
    <citation type="journal article" date="2009" name="Nature">
        <title>Evolution of pathogenicity and sexual reproduction in eight Candida genomes.</title>
        <authorList>
            <person name="Butler G."/>
            <person name="Rasmussen M.D."/>
            <person name="Lin M.F."/>
            <person name="Santos M.A."/>
            <person name="Sakthikumar S."/>
            <person name="Munro C.A."/>
            <person name="Rheinbay E."/>
            <person name="Grabherr M."/>
            <person name="Forche A."/>
            <person name="Reedy J.L."/>
            <person name="Agrafioti I."/>
            <person name="Arnaud M.B."/>
            <person name="Bates S."/>
            <person name="Brown A.J."/>
            <person name="Brunke S."/>
            <person name="Costanzo M.C."/>
            <person name="Fitzpatrick D.A."/>
            <person name="de Groot P.W."/>
            <person name="Harris D."/>
            <person name="Hoyer L.L."/>
            <person name="Hube B."/>
            <person name="Klis F.M."/>
            <person name="Kodira C."/>
            <person name="Lennard N."/>
            <person name="Logue M.E."/>
            <person name="Martin R."/>
            <person name="Neiman A.M."/>
            <person name="Nikolaou E."/>
            <person name="Quail M.A."/>
            <person name="Quinn J."/>
            <person name="Santos M.C."/>
            <person name="Schmitzberger F.F."/>
            <person name="Sherlock G."/>
            <person name="Shah P."/>
            <person name="Silverstein K.A."/>
            <person name="Skrzypek M.S."/>
            <person name="Soll D."/>
            <person name="Staggs R."/>
            <person name="Stansfield I."/>
            <person name="Stumpf M.P."/>
            <person name="Sudbery P.E."/>
            <person name="Srikantha T."/>
            <person name="Zeng Q."/>
            <person name="Berman J."/>
            <person name="Berriman M."/>
            <person name="Heitman J."/>
            <person name="Gow N.A."/>
            <person name="Lorenz M.C."/>
            <person name="Birren B.W."/>
            <person name="Kellis M."/>
            <person name="Cuomo C.A."/>
        </authorList>
    </citation>
    <scope>NUCLEOTIDE SEQUENCE [LARGE SCALE GENOMIC DNA]</scope>
    <source>
        <strain evidence="14">ATCC 11503 / BCRC 21390 / CBS 2605 / JCM 1781 / NBRC 1676 / NRRL YB-4239</strain>
    </source>
</reference>
<comment type="function">
    <text evidence="8">Acts as a component of the translation initiation factor 2B (eIF2B) complex, which catalyzes the exchange of GDP for GTP on the eukaryotic initiation factor 2 (eIF2) complex gamma subunit. Its guanine nucleotide exchange factor activity is repressed when bound to eIF2 complex phosphorylated on the alpha subunit, thereby limiting the amount of methionyl-initiator methionine tRNA available to the ribosome and consequently global translation is repressed.</text>
</comment>
<evidence type="ECO:0000313" key="13">
    <source>
        <dbReference type="EMBL" id="EDK45184.1"/>
    </source>
</evidence>
<comment type="subcellular location">
    <subcellularLocation>
        <location evidence="1">Cytoplasm</location>
        <location evidence="1">Cytosol</location>
    </subcellularLocation>
</comment>
<dbReference type="GO" id="GO:0006446">
    <property type="term" value="P:regulation of translational initiation"/>
    <property type="evidence" value="ECO:0007669"/>
    <property type="project" value="EnsemblFungi"/>
</dbReference>
<proteinExistence type="inferred from homology"/>
<dbReference type="CDD" id="cd04652">
    <property type="entry name" value="LbH_eIF2B_gamma_C"/>
    <property type="match status" value="1"/>
</dbReference>
<evidence type="ECO:0000256" key="8">
    <source>
        <dbReference type="ARBA" id="ARBA00045373"/>
    </source>
</evidence>
<evidence type="ECO:0000256" key="1">
    <source>
        <dbReference type="ARBA" id="ARBA00004514"/>
    </source>
</evidence>
<dbReference type="Pfam" id="PF25084">
    <property type="entry name" value="LbH_EIF2B"/>
    <property type="match status" value="1"/>
</dbReference>
<evidence type="ECO:0000259" key="12">
    <source>
        <dbReference type="Pfam" id="PF25084"/>
    </source>
</evidence>
<feature type="region of interest" description="Disordered" evidence="10">
    <location>
        <begin position="459"/>
        <end position="502"/>
    </location>
</feature>
<evidence type="ECO:0000256" key="9">
    <source>
        <dbReference type="ARBA" id="ARBA00046432"/>
    </source>
</evidence>
<dbReference type="EMBL" id="CH981527">
    <property type="protein sequence ID" value="EDK45184.1"/>
    <property type="molecule type" value="Genomic_DNA"/>
</dbReference>
<dbReference type="GeneID" id="5232628"/>
<name>A5E176_LODEL</name>
<dbReference type="VEuPathDB" id="FungiDB:LELG_03363"/>
<keyword evidence="3" id="KW-0963">Cytoplasm</keyword>
<dbReference type="GO" id="GO:0003743">
    <property type="term" value="F:translation initiation factor activity"/>
    <property type="evidence" value="ECO:0007669"/>
    <property type="project" value="UniProtKB-KW"/>
</dbReference>
<feature type="compositionally biased region" description="Low complexity" evidence="10">
    <location>
        <begin position="322"/>
        <end position="341"/>
    </location>
</feature>
<dbReference type="AlphaFoldDB" id="A5E176"/>
<dbReference type="PANTHER" id="PTHR45989">
    <property type="entry name" value="TRANSLATION INITIATION FACTOR EIF-2B SUBUNIT GAMMA"/>
    <property type="match status" value="1"/>
</dbReference>